<evidence type="ECO:0000256" key="4">
    <source>
        <dbReference type="ARBA" id="ARBA00022801"/>
    </source>
</evidence>
<dbReference type="InterPro" id="IPR018371">
    <property type="entry name" value="Chitin-binding_1_CS"/>
</dbReference>
<evidence type="ECO:0000256" key="3">
    <source>
        <dbReference type="ARBA" id="ARBA00022669"/>
    </source>
</evidence>
<dbReference type="PROSITE" id="PS50941">
    <property type="entry name" value="CHIT_BIND_I_2"/>
    <property type="match status" value="1"/>
</dbReference>
<evidence type="ECO:0000256" key="7">
    <source>
        <dbReference type="ARBA" id="ARBA00023277"/>
    </source>
</evidence>
<evidence type="ECO:0000259" key="12">
    <source>
        <dbReference type="PROSITE" id="PS50941"/>
    </source>
</evidence>
<feature type="chain" id="PRO_5015123981" description="chitinase" evidence="11">
    <location>
        <begin position="26"/>
        <end position="165"/>
    </location>
</feature>
<keyword evidence="11" id="KW-0732">Signal</keyword>
<evidence type="ECO:0000256" key="1">
    <source>
        <dbReference type="ARBA" id="ARBA00000822"/>
    </source>
</evidence>
<evidence type="ECO:0000256" key="9">
    <source>
        <dbReference type="ARBA" id="ARBA00023326"/>
    </source>
</evidence>
<keyword evidence="6 10" id="KW-1015">Disulfide bond</keyword>
<evidence type="ECO:0000256" key="11">
    <source>
        <dbReference type="SAM" id="SignalP"/>
    </source>
</evidence>
<dbReference type="GO" id="GO:0000272">
    <property type="term" value="P:polysaccharide catabolic process"/>
    <property type="evidence" value="ECO:0007669"/>
    <property type="project" value="UniProtKB-KW"/>
</dbReference>
<feature type="signal peptide" evidence="11">
    <location>
        <begin position="1"/>
        <end position="25"/>
    </location>
</feature>
<accession>A0A2P5FW29</accession>
<organism evidence="13 14">
    <name type="scientific">Trema orientale</name>
    <name type="common">Charcoal tree</name>
    <name type="synonym">Celtis orientalis</name>
    <dbReference type="NCBI Taxonomy" id="63057"/>
    <lineage>
        <taxon>Eukaryota</taxon>
        <taxon>Viridiplantae</taxon>
        <taxon>Streptophyta</taxon>
        <taxon>Embryophyta</taxon>
        <taxon>Tracheophyta</taxon>
        <taxon>Spermatophyta</taxon>
        <taxon>Magnoliopsida</taxon>
        <taxon>eudicotyledons</taxon>
        <taxon>Gunneridae</taxon>
        <taxon>Pentapetalae</taxon>
        <taxon>rosids</taxon>
        <taxon>fabids</taxon>
        <taxon>Rosales</taxon>
        <taxon>Cannabaceae</taxon>
        <taxon>Trema</taxon>
    </lineage>
</organism>
<evidence type="ECO:0000256" key="2">
    <source>
        <dbReference type="ARBA" id="ARBA00012729"/>
    </source>
</evidence>
<keyword evidence="14" id="KW-1185">Reference proteome</keyword>
<reference evidence="14" key="1">
    <citation type="submission" date="2016-06" db="EMBL/GenBank/DDBJ databases">
        <title>Parallel loss of symbiosis genes in relatives of nitrogen-fixing non-legume Parasponia.</title>
        <authorList>
            <person name="Van Velzen R."/>
            <person name="Holmer R."/>
            <person name="Bu F."/>
            <person name="Rutten L."/>
            <person name="Van Zeijl A."/>
            <person name="Liu W."/>
            <person name="Santuari L."/>
            <person name="Cao Q."/>
            <person name="Sharma T."/>
            <person name="Shen D."/>
            <person name="Roswanjaya Y."/>
            <person name="Wardhani T."/>
            <person name="Kalhor M.S."/>
            <person name="Jansen J."/>
            <person name="Van den Hoogen J."/>
            <person name="Gungor B."/>
            <person name="Hartog M."/>
            <person name="Hontelez J."/>
            <person name="Verver J."/>
            <person name="Yang W.-C."/>
            <person name="Schijlen E."/>
            <person name="Repin R."/>
            <person name="Schilthuizen M."/>
            <person name="Schranz E."/>
            <person name="Heidstra R."/>
            <person name="Miyata K."/>
            <person name="Fedorova E."/>
            <person name="Kohlen W."/>
            <person name="Bisseling T."/>
            <person name="Smit S."/>
            <person name="Geurts R."/>
        </authorList>
    </citation>
    <scope>NUCLEOTIDE SEQUENCE [LARGE SCALE GENOMIC DNA]</scope>
    <source>
        <strain evidence="14">cv. RG33-2</strain>
    </source>
</reference>
<sequence length="165" mass="17124">MASSKVTKTLLSLVLLGTILAGALPKNVMAQNCGCSPGLCCSEFGFCGNGDPYCGKGCREGPCFGTPTTPSPNNGGGSIADIVTPQFFSGIINKATGDCPGKSFYNRDAFINAAKSYSQFGSGSADASKREIAAFFAHISHETGCKIFSLFLPLLPSFVVTVIML</sequence>
<keyword evidence="9" id="KW-0624">Polysaccharide degradation</keyword>
<protein>
    <recommendedName>
        <fullName evidence="2">chitinase</fullName>
        <ecNumber evidence="2">3.2.1.14</ecNumber>
    </recommendedName>
</protein>
<dbReference type="PROSITE" id="PS00026">
    <property type="entry name" value="CHIT_BIND_I_1"/>
    <property type="match status" value="1"/>
</dbReference>
<keyword evidence="5" id="KW-0146">Chitin degradation</keyword>
<comment type="catalytic activity">
    <reaction evidence="1">
        <text>Random endo-hydrolysis of N-acetyl-beta-D-glucosaminide (1-&gt;4)-beta-linkages in chitin and chitodextrins.</text>
        <dbReference type="EC" id="3.2.1.14"/>
    </reaction>
</comment>
<feature type="disulfide bond" evidence="10">
    <location>
        <begin position="35"/>
        <end position="47"/>
    </location>
</feature>
<keyword evidence="4 13" id="KW-0378">Hydrolase</keyword>
<dbReference type="GO" id="GO:0008061">
    <property type="term" value="F:chitin binding"/>
    <property type="evidence" value="ECO:0007669"/>
    <property type="project" value="UniProtKB-UniRule"/>
</dbReference>
<dbReference type="AlphaFoldDB" id="A0A2P5FW29"/>
<evidence type="ECO:0000313" key="14">
    <source>
        <dbReference type="Proteomes" id="UP000237000"/>
    </source>
</evidence>
<dbReference type="GO" id="GO:0008843">
    <property type="term" value="F:endochitinase activity"/>
    <property type="evidence" value="ECO:0007669"/>
    <property type="project" value="UniProtKB-EC"/>
</dbReference>
<comment type="caution">
    <text evidence="10">Lacks conserved residue(s) required for the propagation of feature annotation.</text>
</comment>
<dbReference type="InterPro" id="IPR036861">
    <property type="entry name" value="Endochitinase-like_sf"/>
</dbReference>
<dbReference type="Gene3D" id="3.30.60.10">
    <property type="entry name" value="Endochitinase-like"/>
    <property type="match status" value="1"/>
</dbReference>
<dbReference type="Gene3D" id="1.10.530.10">
    <property type="match status" value="1"/>
</dbReference>
<dbReference type="InterPro" id="IPR001002">
    <property type="entry name" value="Chitin-bd_1"/>
</dbReference>
<feature type="disulfide bond" evidence="10">
    <location>
        <begin position="40"/>
        <end position="54"/>
    </location>
</feature>
<name>A0A2P5FW29_TREOI</name>
<dbReference type="Pfam" id="PF00187">
    <property type="entry name" value="Chitin_bind_1"/>
    <property type="match status" value="1"/>
</dbReference>
<comment type="caution">
    <text evidence="13">The sequence shown here is derived from an EMBL/GenBank/DDBJ whole genome shotgun (WGS) entry which is preliminary data.</text>
</comment>
<evidence type="ECO:0000256" key="5">
    <source>
        <dbReference type="ARBA" id="ARBA00023024"/>
    </source>
</evidence>
<dbReference type="GO" id="GO:0016998">
    <property type="term" value="P:cell wall macromolecule catabolic process"/>
    <property type="evidence" value="ECO:0007669"/>
    <property type="project" value="InterPro"/>
</dbReference>
<dbReference type="EC" id="3.2.1.14" evidence="2"/>
<evidence type="ECO:0000313" key="13">
    <source>
        <dbReference type="EMBL" id="POO02011.1"/>
    </source>
</evidence>
<dbReference type="SUPFAM" id="SSF57016">
    <property type="entry name" value="Plant lectins/antimicrobial peptides"/>
    <property type="match status" value="1"/>
</dbReference>
<dbReference type="OrthoDB" id="1193027at2759"/>
<dbReference type="InParanoid" id="A0A2P5FW29"/>
<dbReference type="InterPro" id="IPR000726">
    <property type="entry name" value="Glyco_hydro_19_cat"/>
</dbReference>
<keyword evidence="3 10" id="KW-0147">Chitin-binding</keyword>
<keyword evidence="7" id="KW-0119">Carbohydrate metabolism</keyword>
<dbReference type="InterPro" id="IPR023346">
    <property type="entry name" value="Lysozyme-like_dom_sf"/>
</dbReference>
<dbReference type="GO" id="GO:0006032">
    <property type="term" value="P:chitin catabolic process"/>
    <property type="evidence" value="ECO:0007669"/>
    <property type="project" value="UniProtKB-KW"/>
</dbReference>
<dbReference type="Pfam" id="PF00182">
    <property type="entry name" value="Glyco_hydro_19"/>
    <property type="match status" value="1"/>
</dbReference>
<dbReference type="PANTHER" id="PTHR22595">
    <property type="entry name" value="CHITINASE-RELATED"/>
    <property type="match status" value="1"/>
</dbReference>
<dbReference type="PANTHER" id="PTHR22595:SF197">
    <property type="entry name" value="CHITINASE FAMILY PROTEIN"/>
    <property type="match status" value="1"/>
</dbReference>
<evidence type="ECO:0000256" key="8">
    <source>
        <dbReference type="ARBA" id="ARBA00023295"/>
    </source>
</evidence>
<feature type="domain" description="Chitin-binding type-1" evidence="12">
    <location>
        <begin position="30"/>
        <end position="65"/>
    </location>
</feature>
<evidence type="ECO:0000256" key="10">
    <source>
        <dbReference type="PROSITE-ProRule" id="PRU00261"/>
    </source>
</evidence>
<dbReference type="SMART" id="SM00270">
    <property type="entry name" value="ChtBD1"/>
    <property type="match status" value="1"/>
</dbReference>
<keyword evidence="8" id="KW-0326">Glycosidase</keyword>
<proteinExistence type="predicted"/>
<dbReference type="Proteomes" id="UP000237000">
    <property type="component" value="Unassembled WGS sequence"/>
</dbReference>
<gene>
    <name evidence="13" type="ORF">TorRG33x02_023030</name>
</gene>
<dbReference type="EMBL" id="JXTC01000006">
    <property type="protein sequence ID" value="POO02011.1"/>
    <property type="molecule type" value="Genomic_DNA"/>
</dbReference>
<dbReference type="SUPFAM" id="SSF53955">
    <property type="entry name" value="Lysozyme-like"/>
    <property type="match status" value="1"/>
</dbReference>
<evidence type="ECO:0000256" key="6">
    <source>
        <dbReference type="ARBA" id="ARBA00023157"/>
    </source>
</evidence>
<dbReference type="CDD" id="cd00035">
    <property type="entry name" value="ChtBD1"/>
    <property type="match status" value="1"/>
</dbReference>